<name>A0A7Y0WT11_9GAMM</name>
<evidence type="ECO:0000313" key="1">
    <source>
        <dbReference type="EMBL" id="NMT64346.1"/>
    </source>
</evidence>
<protein>
    <submittedName>
        <fullName evidence="1">Uncharacterized protein</fullName>
    </submittedName>
</protein>
<comment type="caution">
    <text evidence="1">The sequence shown here is derived from an EMBL/GenBank/DDBJ whole genome shotgun (WGS) entry which is preliminary data.</text>
</comment>
<sequence>MGRKTLDQVLNDYDFILAEAAIVERLRKNEDIRLDPLLVHAPLIYSREGRSALSAIYSEYLTIAKDRGLPMRDTSIAWLTQNNRRTDSVPKKARSS</sequence>
<organism evidence="1 2">
    <name type="scientific">Marinobacter orientalis</name>
    <dbReference type="NCBI Taxonomy" id="1928859"/>
    <lineage>
        <taxon>Bacteria</taxon>
        <taxon>Pseudomonadati</taxon>
        <taxon>Pseudomonadota</taxon>
        <taxon>Gammaproteobacteria</taxon>
        <taxon>Pseudomonadales</taxon>
        <taxon>Marinobacteraceae</taxon>
        <taxon>Marinobacter</taxon>
    </lineage>
</organism>
<reference evidence="1 2" key="1">
    <citation type="submission" date="2020-04" db="EMBL/GenBank/DDBJ databases">
        <title>Marinobacter oceani sp. nov., isolated from marine solar saltern.</title>
        <authorList>
            <person name="Chen X.-Y."/>
        </authorList>
    </citation>
    <scope>NUCLEOTIDE SEQUENCE [LARGE SCALE GENOMIC DNA]</scope>
    <source>
        <strain evidence="1 2">W62</strain>
    </source>
</reference>
<gene>
    <name evidence="1" type="ORF">HIU99_12135</name>
</gene>
<evidence type="ECO:0000313" key="2">
    <source>
        <dbReference type="Proteomes" id="UP000567186"/>
    </source>
</evidence>
<dbReference type="AlphaFoldDB" id="A0A7Y0WT11"/>
<dbReference type="OrthoDB" id="9803687at2"/>
<keyword evidence="2" id="KW-1185">Reference proteome</keyword>
<dbReference type="EMBL" id="JABCKY010000004">
    <property type="protein sequence ID" value="NMT64346.1"/>
    <property type="molecule type" value="Genomic_DNA"/>
</dbReference>
<proteinExistence type="predicted"/>
<accession>A0A7Y0WT11</accession>
<dbReference type="RefSeq" id="WP_135953373.1">
    <property type="nucleotide sequence ID" value="NZ_JABCKY010000004.1"/>
</dbReference>
<dbReference type="Proteomes" id="UP000567186">
    <property type="component" value="Unassembled WGS sequence"/>
</dbReference>